<accession>A0A2S8G4X5</accession>
<organism evidence="2 3">
    <name type="scientific">Blastopirellula marina</name>
    <dbReference type="NCBI Taxonomy" id="124"/>
    <lineage>
        <taxon>Bacteria</taxon>
        <taxon>Pseudomonadati</taxon>
        <taxon>Planctomycetota</taxon>
        <taxon>Planctomycetia</taxon>
        <taxon>Pirellulales</taxon>
        <taxon>Pirellulaceae</taxon>
        <taxon>Blastopirellula</taxon>
    </lineage>
</organism>
<evidence type="ECO:0008006" key="4">
    <source>
        <dbReference type="Google" id="ProtNLM"/>
    </source>
</evidence>
<dbReference type="AlphaFoldDB" id="A0A2S8G4X5"/>
<feature type="compositionally biased region" description="Polar residues" evidence="1">
    <location>
        <begin position="1"/>
        <end position="10"/>
    </location>
</feature>
<proteinExistence type="predicted"/>
<dbReference type="OrthoDB" id="3078754at2"/>
<evidence type="ECO:0000256" key="1">
    <source>
        <dbReference type="SAM" id="MobiDB-lite"/>
    </source>
</evidence>
<protein>
    <recommendedName>
        <fullName evidence="4">Peptidoglycan binding-like domain-containing protein</fullName>
    </recommendedName>
</protein>
<sequence>MAKKISSSVGRKQGHNARNLPDDVKTVQQLLQAAAKNLGNSDYDPGDDDGKIATPPKFSETVAAINAFQKRFMRSPDGQVDPDRTTLKKLNEAAGSAPASSGAATKTPVAVPSKAPAPAALGKLSLNSFLGKSMAEICPSGYADTSNNHCAHFVGHALDITVGLTCHGMTSGKKRKGEAASLRVQEIFAACPSVAEYDDTMVGKRGLMFVSAPSNFVTTGGKTTIRNVPKKHIGIFLNGTVWHYSNSRNKVVTQTPAQFIKHYSGQTNALWLGTLPPGAISNFSA</sequence>
<gene>
    <name evidence="2" type="ORF">C5Y96_05560</name>
</gene>
<evidence type="ECO:0000313" key="2">
    <source>
        <dbReference type="EMBL" id="PQO39321.1"/>
    </source>
</evidence>
<dbReference type="InterPro" id="IPR036366">
    <property type="entry name" value="PGBDSf"/>
</dbReference>
<feature type="region of interest" description="Disordered" evidence="1">
    <location>
        <begin position="1"/>
        <end position="54"/>
    </location>
</feature>
<dbReference type="Proteomes" id="UP000240009">
    <property type="component" value="Unassembled WGS sequence"/>
</dbReference>
<reference evidence="2 3" key="1">
    <citation type="submission" date="2018-02" db="EMBL/GenBank/DDBJ databases">
        <title>Comparative genomes isolates from brazilian mangrove.</title>
        <authorList>
            <person name="Araujo J.E."/>
            <person name="Taketani R.G."/>
            <person name="Silva M.C.P."/>
            <person name="Loureco M.V."/>
            <person name="Andreote F.D."/>
        </authorList>
    </citation>
    <scope>NUCLEOTIDE SEQUENCE [LARGE SCALE GENOMIC DNA]</scope>
    <source>
        <strain evidence="2 3">HEX-2 MGV</strain>
    </source>
</reference>
<name>A0A2S8G4X5_9BACT</name>
<evidence type="ECO:0000313" key="3">
    <source>
        <dbReference type="Proteomes" id="UP000240009"/>
    </source>
</evidence>
<comment type="caution">
    <text evidence="2">The sequence shown here is derived from an EMBL/GenBank/DDBJ whole genome shotgun (WGS) entry which is preliminary data.</text>
</comment>
<dbReference type="RefSeq" id="WP_105350701.1">
    <property type="nucleotide sequence ID" value="NZ_PUIA01000016.1"/>
</dbReference>
<dbReference type="Gene3D" id="1.10.101.10">
    <property type="entry name" value="PGBD-like superfamily/PGBD"/>
    <property type="match status" value="1"/>
</dbReference>
<dbReference type="EMBL" id="PUIA01000016">
    <property type="protein sequence ID" value="PQO39321.1"/>
    <property type="molecule type" value="Genomic_DNA"/>
</dbReference>